<feature type="domain" description="HMG box" evidence="4">
    <location>
        <begin position="136"/>
        <end position="204"/>
    </location>
</feature>
<dbReference type="GO" id="GO:0005634">
    <property type="term" value="C:nucleus"/>
    <property type="evidence" value="ECO:0007669"/>
    <property type="project" value="UniProtKB-UniRule"/>
</dbReference>
<dbReference type="PROSITE" id="PS50118">
    <property type="entry name" value="HMG_BOX_2"/>
    <property type="match status" value="2"/>
</dbReference>
<evidence type="ECO:0000259" key="4">
    <source>
        <dbReference type="PROSITE" id="PS50118"/>
    </source>
</evidence>
<dbReference type="AlphaFoldDB" id="A0A0H5CAN9"/>
<organism evidence="5 6">
    <name type="scientific">Cyberlindnera jadinii (strain ATCC 18201 / CBS 1600 / BCRC 20928 / JCM 3617 / NBRC 0987 / NRRL Y-1542)</name>
    <name type="common">Torula yeast</name>
    <name type="synonym">Candida utilis</name>
    <dbReference type="NCBI Taxonomy" id="983966"/>
    <lineage>
        <taxon>Eukaryota</taxon>
        <taxon>Fungi</taxon>
        <taxon>Dikarya</taxon>
        <taxon>Ascomycota</taxon>
        <taxon>Saccharomycotina</taxon>
        <taxon>Saccharomycetes</taxon>
        <taxon>Phaffomycetales</taxon>
        <taxon>Phaffomycetaceae</taxon>
        <taxon>Cyberlindnera</taxon>
    </lineage>
</organism>
<dbReference type="EMBL" id="CDQK01000001">
    <property type="protein sequence ID" value="CEP20919.1"/>
    <property type="molecule type" value="Genomic_DNA"/>
</dbReference>
<dbReference type="PANTHER" id="PTHR48112:SF22">
    <property type="entry name" value="MITOCHONDRIAL TRANSCRIPTION FACTOR A, ISOFORM B"/>
    <property type="match status" value="1"/>
</dbReference>
<dbReference type="SMART" id="SM00398">
    <property type="entry name" value="HMG"/>
    <property type="match status" value="2"/>
</dbReference>
<dbReference type="SUPFAM" id="SSF47095">
    <property type="entry name" value="HMG-box"/>
    <property type="match status" value="2"/>
</dbReference>
<proteinExistence type="predicted"/>
<evidence type="ECO:0000256" key="2">
    <source>
        <dbReference type="PROSITE-ProRule" id="PRU00267"/>
    </source>
</evidence>
<dbReference type="Proteomes" id="UP000038830">
    <property type="component" value="Unassembled WGS sequence"/>
</dbReference>
<dbReference type="InterPro" id="IPR009071">
    <property type="entry name" value="HMG_box_dom"/>
</dbReference>
<feature type="DNA-binding region" description="HMG box" evidence="2">
    <location>
        <begin position="136"/>
        <end position="204"/>
    </location>
</feature>
<evidence type="ECO:0000313" key="6">
    <source>
        <dbReference type="Proteomes" id="UP000038830"/>
    </source>
</evidence>
<dbReference type="Pfam" id="PF00505">
    <property type="entry name" value="HMG_box"/>
    <property type="match status" value="1"/>
</dbReference>
<dbReference type="Pfam" id="PF09011">
    <property type="entry name" value="HMG_box_2"/>
    <property type="match status" value="1"/>
</dbReference>
<dbReference type="Gene3D" id="1.10.30.10">
    <property type="entry name" value="High mobility group box domain"/>
    <property type="match status" value="2"/>
</dbReference>
<sequence length="210" mass="23691">MLSLLRVSVFPLSRGTLPLASTAQFSSSAKVLLKTSEGKKKVATKKPESGATKEKKGKKKPGVKKAVPAYFFYVKERYATGKESIMAHEFAKRNEILRDEWNKLNAAERAPFESAAKADKERYTAEVEQAKKDAAPKRPLSGYLRWLQENREALLNANPGIAAKDLVKLAGAEWRKLSTDIQESFNIEARRDMDVWKQDYAKWKEAKNSI</sequence>
<accession>A0A0H5CAN9</accession>
<dbReference type="InterPro" id="IPR036910">
    <property type="entry name" value="HMG_box_dom_sf"/>
</dbReference>
<dbReference type="CDD" id="cd00084">
    <property type="entry name" value="HMG-box_SF"/>
    <property type="match status" value="1"/>
</dbReference>
<feature type="DNA-binding region" description="HMG box" evidence="2">
    <location>
        <begin position="63"/>
        <end position="131"/>
    </location>
</feature>
<dbReference type="GO" id="GO:0003677">
    <property type="term" value="F:DNA binding"/>
    <property type="evidence" value="ECO:0007669"/>
    <property type="project" value="UniProtKB-UniRule"/>
</dbReference>
<dbReference type="PANTHER" id="PTHR48112">
    <property type="entry name" value="HIGH MOBILITY GROUP PROTEIN DSP1"/>
    <property type="match status" value="1"/>
</dbReference>
<reference evidence="6" key="1">
    <citation type="journal article" date="2015" name="J. Biotechnol.">
        <title>The structure of the Cyberlindnera jadinii genome and its relation to Candida utilis analyzed by the occurrence of single nucleotide polymorphisms.</title>
        <authorList>
            <person name="Rupp O."/>
            <person name="Brinkrolf K."/>
            <person name="Buerth C."/>
            <person name="Kunigo M."/>
            <person name="Schneider J."/>
            <person name="Jaenicke S."/>
            <person name="Goesmann A."/>
            <person name="Puehler A."/>
            <person name="Jaeger K.-E."/>
            <person name="Ernst J.F."/>
        </authorList>
    </citation>
    <scope>NUCLEOTIDE SEQUENCE [LARGE SCALE GENOMIC DNA]</scope>
    <source>
        <strain evidence="6">ATCC 18201 / CBS 1600 / BCRC 20928 / JCM 3617 / NBRC 0987 / NRRL Y-1542</strain>
    </source>
</reference>
<gene>
    <name evidence="5" type="ORF">BN1211_0903</name>
</gene>
<protein>
    <recommendedName>
        <fullName evidence="4">HMG box domain-containing protein</fullName>
    </recommendedName>
</protein>
<keyword evidence="1 2" id="KW-0238">DNA-binding</keyword>
<evidence type="ECO:0000313" key="5">
    <source>
        <dbReference type="EMBL" id="CEP20919.1"/>
    </source>
</evidence>
<evidence type="ECO:0000256" key="3">
    <source>
        <dbReference type="SAM" id="MobiDB-lite"/>
    </source>
</evidence>
<keyword evidence="2" id="KW-0539">Nucleus</keyword>
<feature type="region of interest" description="Disordered" evidence="3">
    <location>
        <begin position="36"/>
        <end position="60"/>
    </location>
</feature>
<feature type="compositionally biased region" description="Basic and acidic residues" evidence="3">
    <location>
        <begin position="36"/>
        <end position="54"/>
    </location>
</feature>
<feature type="domain" description="HMG box" evidence="4">
    <location>
        <begin position="63"/>
        <end position="131"/>
    </location>
</feature>
<dbReference type="InterPro" id="IPR050342">
    <property type="entry name" value="HMGB"/>
</dbReference>
<dbReference type="GO" id="GO:0006357">
    <property type="term" value="P:regulation of transcription by RNA polymerase II"/>
    <property type="evidence" value="ECO:0007669"/>
    <property type="project" value="TreeGrafter"/>
</dbReference>
<evidence type="ECO:0000256" key="1">
    <source>
        <dbReference type="ARBA" id="ARBA00023125"/>
    </source>
</evidence>
<name>A0A0H5CAN9_CYBJN</name>